<dbReference type="EnsemblMetazoa" id="XM_019909797.1">
    <property type="protein sequence ID" value="XP_019765356.1"/>
    <property type="gene ID" value="LOC109541088"/>
</dbReference>
<feature type="transmembrane region" description="Helical" evidence="2">
    <location>
        <begin position="115"/>
        <end position="139"/>
    </location>
</feature>
<keyword evidence="2" id="KW-0472">Membrane</keyword>
<dbReference type="GeneID" id="109541088"/>
<accession>A0AAR5PX10</accession>
<sequence length="153" mass="17580">MQHSNHLSDTSNSKKALASSDFQNVRDNLSGERTSQNPQRRRHIQTSEEAVHLLGNSGYGQFPDGGGEEELSSESVDELRERLRRMKNLMANRSKSKNFASKIGRNYSYFVDANVIGYVFGLTLLTILVVSIYAFYNLFWAIWKRNARYHEEL</sequence>
<proteinExistence type="predicted"/>
<keyword evidence="2" id="KW-1133">Transmembrane helix</keyword>
<feature type="compositionally biased region" description="Polar residues" evidence="1">
    <location>
        <begin position="1"/>
        <end position="38"/>
    </location>
</feature>
<evidence type="ECO:0000313" key="4">
    <source>
        <dbReference type="Proteomes" id="UP000019118"/>
    </source>
</evidence>
<protein>
    <submittedName>
        <fullName evidence="3">Uncharacterized protein</fullName>
    </submittedName>
</protein>
<evidence type="ECO:0000256" key="2">
    <source>
        <dbReference type="SAM" id="Phobius"/>
    </source>
</evidence>
<dbReference type="AlphaFoldDB" id="A0AAR5PX10"/>
<organism evidence="3 4">
    <name type="scientific">Dendroctonus ponderosae</name>
    <name type="common">Mountain pine beetle</name>
    <dbReference type="NCBI Taxonomy" id="77166"/>
    <lineage>
        <taxon>Eukaryota</taxon>
        <taxon>Metazoa</taxon>
        <taxon>Ecdysozoa</taxon>
        <taxon>Arthropoda</taxon>
        <taxon>Hexapoda</taxon>
        <taxon>Insecta</taxon>
        <taxon>Pterygota</taxon>
        <taxon>Neoptera</taxon>
        <taxon>Endopterygota</taxon>
        <taxon>Coleoptera</taxon>
        <taxon>Polyphaga</taxon>
        <taxon>Cucujiformia</taxon>
        <taxon>Curculionidae</taxon>
        <taxon>Scolytinae</taxon>
        <taxon>Dendroctonus</taxon>
    </lineage>
</organism>
<feature type="region of interest" description="Disordered" evidence="1">
    <location>
        <begin position="1"/>
        <end position="47"/>
    </location>
</feature>
<keyword evidence="4" id="KW-1185">Reference proteome</keyword>
<keyword evidence="2" id="KW-0812">Transmembrane</keyword>
<evidence type="ECO:0000313" key="3">
    <source>
        <dbReference type="EnsemblMetazoa" id="XP_019765356.1"/>
    </source>
</evidence>
<evidence type="ECO:0000256" key="1">
    <source>
        <dbReference type="SAM" id="MobiDB-lite"/>
    </source>
</evidence>
<dbReference type="Proteomes" id="UP000019118">
    <property type="component" value="Unassembled WGS sequence"/>
</dbReference>
<name>A0AAR5PX10_DENPD</name>
<reference evidence="4" key="1">
    <citation type="journal article" date="2013" name="Genome Biol.">
        <title>Draft genome of the mountain pine beetle, Dendroctonus ponderosae Hopkins, a major forest pest.</title>
        <authorList>
            <person name="Keeling C.I."/>
            <person name="Yuen M.M."/>
            <person name="Liao N.Y."/>
            <person name="Docking T.R."/>
            <person name="Chan S.K."/>
            <person name="Taylor G.A."/>
            <person name="Palmquist D.L."/>
            <person name="Jackman S.D."/>
            <person name="Nguyen A."/>
            <person name="Li M."/>
            <person name="Henderson H."/>
            <person name="Janes J.K."/>
            <person name="Zhao Y."/>
            <person name="Pandoh P."/>
            <person name="Moore R."/>
            <person name="Sperling F.A."/>
            <person name="Huber D.P."/>
            <person name="Birol I."/>
            <person name="Jones S.J."/>
            <person name="Bohlmann J."/>
        </authorList>
    </citation>
    <scope>NUCLEOTIDE SEQUENCE</scope>
</reference>
<dbReference type="KEGG" id="dpa:109541088"/>
<reference evidence="3" key="2">
    <citation type="submission" date="2024-08" db="UniProtKB">
        <authorList>
            <consortium name="EnsemblMetazoa"/>
        </authorList>
    </citation>
    <scope>IDENTIFICATION</scope>
</reference>